<gene>
    <name evidence="12" type="ORF">CBR_g22367</name>
</gene>
<keyword evidence="4" id="KW-0832">Ubl conjugation</keyword>
<dbReference type="Pfam" id="PF00687">
    <property type="entry name" value="Ribosomal_L1"/>
    <property type="match status" value="1"/>
</dbReference>
<sequence length="310" mass="34882">MINSGETVHSAVKAAVKSLRTWLGKNRDDMKQQLLGEDDLFYVHLVLKKVPDSTKMGPRAIELPYPLYAGEAREVCLFLKDKDDAEYKANKEKVKQDRSTGVTKIMGLSKVRTNYKSFESRRQLCNSYDLFLADDRIVDALSKLVGKAFFKSKKKPIAVRLRGKNWIDEIHKVKRQTHYYMAGGACLSIKAARTTFEEEQVEENVMTVIRAAARAVHGKWQNVQAIYLKTKESAALPVYNSLPDIPLKISSGLDTSKPRETSKASGAPAADPKTKKTKRKIKKRHSRVTSDVGGSGKKKRRLSEQAKEVK</sequence>
<evidence type="ECO:0000313" key="12">
    <source>
        <dbReference type="EMBL" id="GBG61570.1"/>
    </source>
</evidence>
<dbReference type="CDD" id="cd00403">
    <property type="entry name" value="Ribosomal_L1"/>
    <property type="match status" value="1"/>
</dbReference>
<dbReference type="FunFam" id="3.40.50.790:FF:000004">
    <property type="entry name" value="Ribosomal L1 domain-containing 1-like 1"/>
    <property type="match status" value="1"/>
</dbReference>
<dbReference type="OrthoDB" id="10251727at2759"/>
<comment type="subcellular location">
    <subcellularLocation>
        <location evidence="1">Nucleus</location>
        <location evidence="1">Nucleolus</location>
    </subcellularLocation>
</comment>
<dbReference type="SUPFAM" id="SSF56808">
    <property type="entry name" value="Ribosomal protein L1"/>
    <property type="match status" value="1"/>
</dbReference>
<evidence type="ECO:0000256" key="2">
    <source>
        <dbReference type="ARBA" id="ARBA00022499"/>
    </source>
</evidence>
<dbReference type="Proteomes" id="UP000265515">
    <property type="component" value="Unassembled WGS sequence"/>
</dbReference>
<keyword evidence="7" id="KW-0539">Nucleus</keyword>
<evidence type="ECO:0000256" key="11">
    <source>
        <dbReference type="SAM" id="MobiDB-lite"/>
    </source>
</evidence>
<evidence type="ECO:0000256" key="5">
    <source>
        <dbReference type="ARBA" id="ARBA00022990"/>
    </source>
</evidence>
<reference evidence="12 13" key="1">
    <citation type="journal article" date="2018" name="Cell">
        <title>The Chara Genome: Secondary Complexity and Implications for Plant Terrestrialization.</title>
        <authorList>
            <person name="Nishiyama T."/>
            <person name="Sakayama H."/>
            <person name="Vries J.D."/>
            <person name="Buschmann H."/>
            <person name="Saint-Marcoux D."/>
            <person name="Ullrich K.K."/>
            <person name="Haas F.B."/>
            <person name="Vanderstraeten L."/>
            <person name="Becker D."/>
            <person name="Lang D."/>
            <person name="Vosolsobe S."/>
            <person name="Rombauts S."/>
            <person name="Wilhelmsson P.K.I."/>
            <person name="Janitza P."/>
            <person name="Kern R."/>
            <person name="Heyl A."/>
            <person name="Rumpler F."/>
            <person name="Villalobos L.I.A.C."/>
            <person name="Clay J.M."/>
            <person name="Skokan R."/>
            <person name="Toyoda A."/>
            <person name="Suzuki Y."/>
            <person name="Kagoshima H."/>
            <person name="Schijlen E."/>
            <person name="Tajeshwar N."/>
            <person name="Catarino B."/>
            <person name="Hetherington A.J."/>
            <person name="Saltykova A."/>
            <person name="Bonnot C."/>
            <person name="Breuninger H."/>
            <person name="Symeonidi A."/>
            <person name="Radhakrishnan G.V."/>
            <person name="Van Nieuwerburgh F."/>
            <person name="Deforce D."/>
            <person name="Chang C."/>
            <person name="Karol K.G."/>
            <person name="Hedrich R."/>
            <person name="Ulvskov P."/>
            <person name="Glockner G."/>
            <person name="Delwiche C.F."/>
            <person name="Petrasek J."/>
            <person name="Van de Peer Y."/>
            <person name="Friml J."/>
            <person name="Beilby M."/>
            <person name="Dolan L."/>
            <person name="Kohara Y."/>
            <person name="Sugano S."/>
            <person name="Fujiyama A."/>
            <person name="Delaux P.-M."/>
            <person name="Quint M."/>
            <person name="TheiBen G."/>
            <person name="Hagemann M."/>
            <person name="Harholt J."/>
            <person name="Dunand C."/>
            <person name="Zachgo S."/>
            <person name="Langdale J."/>
            <person name="Maumus F."/>
            <person name="Straeten D.V.D."/>
            <person name="Gould S.B."/>
            <person name="Rensing S.A."/>
        </authorList>
    </citation>
    <scope>NUCLEOTIDE SEQUENCE [LARGE SCALE GENOMIC DNA]</scope>
    <source>
        <strain evidence="12 13">S276</strain>
    </source>
</reference>
<protein>
    <recommendedName>
        <fullName evidence="10">Ribosomal L1 domain-containing protein 1</fullName>
    </recommendedName>
</protein>
<evidence type="ECO:0000313" key="13">
    <source>
        <dbReference type="Proteomes" id="UP000265515"/>
    </source>
</evidence>
<dbReference type="OMA" id="KKDTIRH"/>
<evidence type="ECO:0000256" key="4">
    <source>
        <dbReference type="ARBA" id="ARBA00022843"/>
    </source>
</evidence>
<evidence type="ECO:0000256" key="9">
    <source>
        <dbReference type="ARBA" id="ARBA00061550"/>
    </source>
</evidence>
<dbReference type="EMBL" id="BFEA01000021">
    <property type="protein sequence ID" value="GBG61570.1"/>
    <property type="molecule type" value="Genomic_DNA"/>
</dbReference>
<comment type="function">
    <text evidence="8">Regulates cellular senescence through inhibition of PTEN translation. Acts as a pro-apoptotic regulator in response to DNA damage.</text>
</comment>
<feature type="compositionally biased region" description="Basic residues" evidence="11">
    <location>
        <begin position="275"/>
        <end position="287"/>
    </location>
</feature>
<comment type="similarity">
    <text evidence="9">Belongs to the universal ribosomal protein uL1 family. Highly divergent.</text>
</comment>
<dbReference type="Gene3D" id="3.40.50.790">
    <property type="match status" value="1"/>
</dbReference>
<keyword evidence="6" id="KW-0175">Coiled coil</keyword>
<evidence type="ECO:0000256" key="7">
    <source>
        <dbReference type="ARBA" id="ARBA00023242"/>
    </source>
</evidence>
<accession>A0A388JUW7</accession>
<evidence type="ECO:0000256" key="8">
    <source>
        <dbReference type="ARBA" id="ARBA00054167"/>
    </source>
</evidence>
<keyword evidence="2" id="KW-1017">Isopeptide bond</keyword>
<evidence type="ECO:0000256" key="3">
    <source>
        <dbReference type="ARBA" id="ARBA00022553"/>
    </source>
</evidence>
<organism evidence="12 13">
    <name type="scientific">Chara braunii</name>
    <name type="common">Braun's stonewort</name>
    <dbReference type="NCBI Taxonomy" id="69332"/>
    <lineage>
        <taxon>Eukaryota</taxon>
        <taxon>Viridiplantae</taxon>
        <taxon>Streptophyta</taxon>
        <taxon>Charophyceae</taxon>
        <taxon>Charales</taxon>
        <taxon>Characeae</taxon>
        <taxon>Chara</taxon>
    </lineage>
</organism>
<evidence type="ECO:0000256" key="10">
    <source>
        <dbReference type="ARBA" id="ARBA00070787"/>
    </source>
</evidence>
<keyword evidence="3" id="KW-0597">Phosphoprotein</keyword>
<dbReference type="AlphaFoldDB" id="A0A388JUW7"/>
<proteinExistence type="inferred from homology"/>
<dbReference type="STRING" id="69332.A0A388JUW7"/>
<name>A0A388JUW7_CHABU</name>
<feature type="region of interest" description="Disordered" evidence="11">
    <location>
        <begin position="250"/>
        <end position="310"/>
    </location>
</feature>
<dbReference type="Gramene" id="GBG61570">
    <property type="protein sequence ID" value="GBG61570"/>
    <property type="gene ID" value="CBR_g22367"/>
</dbReference>
<keyword evidence="5" id="KW-0007">Acetylation</keyword>
<evidence type="ECO:0000256" key="6">
    <source>
        <dbReference type="ARBA" id="ARBA00023054"/>
    </source>
</evidence>
<dbReference type="InterPro" id="IPR016095">
    <property type="entry name" value="Ribosomal_uL1_3-a/b-sand"/>
</dbReference>
<dbReference type="InterPro" id="IPR023674">
    <property type="entry name" value="Ribosomal_uL1-like"/>
</dbReference>
<dbReference type="InterPro" id="IPR028364">
    <property type="entry name" value="Ribosomal_uL1/biogenesis"/>
</dbReference>
<keyword evidence="13" id="KW-1185">Reference proteome</keyword>
<comment type="caution">
    <text evidence="12">The sequence shown here is derived from an EMBL/GenBank/DDBJ whole genome shotgun (WGS) entry which is preliminary data.</text>
</comment>
<dbReference type="GO" id="GO:0005730">
    <property type="term" value="C:nucleolus"/>
    <property type="evidence" value="ECO:0007669"/>
    <property type="project" value="UniProtKB-SubCell"/>
</dbReference>
<evidence type="ECO:0000256" key="1">
    <source>
        <dbReference type="ARBA" id="ARBA00004604"/>
    </source>
</evidence>